<reference evidence="3" key="1">
    <citation type="submission" date="2021-12" db="EMBL/GenBank/DDBJ databases">
        <authorList>
            <person name="King R."/>
        </authorList>
    </citation>
    <scope>NUCLEOTIDE SEQUENCE</scope>
</reference>
<evidence type="ECO:0000313" key="3">
    <source>
        <dbReference type="EMBL" id="CAH0386991.1"/>
    </source>
</evidence>
<evidence type="ECO:0000313" key="4">
    <source>
        <dbReference type="Proteomes" id="UP001152759"/>
    </source>
</evidence>
<evidence type="ECO:0000256" key="1">
    <source>
        <dbReference type="SAM" id="MobiDB-lite"/>
    </source>
</evidence>
<dbReference type="KEGG" id="btab:109032908"/>
<dbReference type="Proteomes" id="UP001152759">
    <property type="component" value="Chromosome 3"/>
</dbReference>
<accession>A0A9P0A9P1</accession>
<name>A0A9P0A9P1_BEMTA</name>
<dbReference type="AlphaFoldDB" id="A0A9P0A9P1"/>
<proteinExistence type="predicted"/>
<feature type="chain" id="PRO_5040492435" evidence="2">
    <location>
        <begin position="23"/>
        <end position="142"/>
    </location>
</feature>
<sequence>MSIRQVCYIILVLLFMCNEGISKLIPSGITQDGELDSQPREAAPTEVILLNGTSTELTADRESPNLVNRLETRGRSCFGSKKSKGNDEKSGKTPKRKVTRAPDGYLFDDEKAMLQFCGCCCCAHWLNLLPHKVKPGKGYVQK</sequence>
<feature type="signal peptide" evidence="2">
    <location>
        <begin position="1"/>
        <end position="22"/>
    </location>
</feature>
<organism evidence="3 4">
    <name type="scientific">Bemisia tabaci</name>
    <name type="common">Sweetpotato whitefly</name>
    <name type="synonym">Aleurodes tabaci</name>
    <dbReference type="NCBI Taxonomy" id="7038"/>
    <lineage>
        <taxon>Eukaryota</taxon>
        <taxon>Metazoa</taxon>
        <taxon>Ecdysozoa</taxon>
        <taxon>Arthropoda</taxon>
        <taxon>Hexapoda</taxon>
        <taxon>Insecta</taxon>
        <taxon>Pterygota</taxon>
        <taxon>Neoptera</taxon>
        <taxon>Paraneoptera</taxon>
        <taxon>Hemiptera</taxon>
        <taxon>Sternorrhyncha</taxon>
        <taxon>Aleyrodoidea</taxon>
        <taxon>Aleyrodidae</taxon>
        <taxon>Aleyrodinae</taxon>
        <taxon>Bemisia</taxon>
    </lineage>
</organism>
<gene>
    <name evidence="3" type="ORF">BEMITA_LOCUS6051</name>
</gene>
<feature type="region of interest" description="Disordered" evidence="1">
    <location>
        <begin position="72"/>
        <end position="100"/>
    </location>
</feature>
<keyword evidence="4" id="KW-1185">Reference proteome</keyword>
<dbReference type="EMBL" id="OU963864">
    <property type="protein sequence ID" value="CAH0386991.1"/>
    <property type="molecule type" value="Genomic_DNA"/>
</dbReference>
<protein>
    <submittedName>
        <fullName evidence="3">Uncharacterized protein</fullName>
    </submittedName>
</protein>
<evidence type="ECO:0000256" key="2">
    <source>
        <dbReference type="SAM" id="SignalP"/>
    </source>
</evidence>
<keyword evidence="2" id="KW-0732">Signal</keyword>